<dbReference type="OrthoDB" id="8479143at2"/>
<protein>
    <submittedName>
        <fullName evidence="6">IclR family transcriptional regulator</fullName>
    </submittedName>
</protein>
<dbReference type="GO" id="GO:0045892">
    <property type="term" value="P:negative regulation of DNA-templated transcription"/>
    <property type="evidence" value="ECO:0007669"/>
    <property type="project" value="TreeGrafter"/>
</dbReference>
<proteinExistence type="predicted"/>
<keyword evidence="1" id="KW-0805">Transcription regulation</keyword>
<dbReference type="InterPro" id="IPR005471">
    <property type="entry name" value="Tscrpt_reg_IclR_N"/>
</dbReference>
<dbReference type="InterPro" id="IPR014757">
    <property type="entry name" value="Tscrpt_reg_IclR_C"/>
</dbReference>
<evidence type="ECO:0000259" key="4">
    <source>
        <dbReference type="PROSITE" id="PS51077"/>
    </source>
</evidence>
<dbReference type="SUPFAM" id="SSF46785">
    <property type="entry name" value="Winged helix' DNA-binding domain"/>
    <property type="match status" value="1"/>
</dbReference>
<gene>
    <name evidence="6" type="ORF">FB559_6346</name>
</gene>
<dbReference type="SMART" id="SM00346">
    <property type="entry name" value="HTH_ICLR"/>
    <property type="match status" value="1"/>
</dbReference>
<dbReference type="PANTHER" id="PTHR30136">
    <property type="entry name" value="HELIX-TURN-HELIX TRANSCRIPTIONAL REGULATOR, ICLR FAMILY"/>
    <property type="match status" value="1"/>
</dbReference>
<comment type="caution">
    <text evidence="6">The sequence shown here is derived from an EMBL/GenBank/DDBJ whole genome shotgun (WGS) entry which is preliminary data.</text>
</comment>
<evidence type="ECO:0000256" key="2">
    <source>
        <dbReference type="ARBA" id="ARBA00023125"/>
    </source>
</evidence>
<accession>A0A543CU98</accession>
<keyword evidence="2" id="KW-0238">DNA-binding</keyword>
<dbReference type="Gene3D" id="1.10.10.10">
    <property type="entry name" value="Winged helix-like DNA-binding domain superfamily/Winged helix DNA-binding domain"/>
    <property type="match status" value="1"/>
</dbReference>
<dbReference type="GO" id="GO:0003677">
    <property type="term" value="F:DNA binding"/>
    <property type="evidence" value="ECO:0007669"/>
    <property type="project" value="UniProtKB-KW"/>
</dbReference>
<dbReference type="Proteomes" id="UP000316096">
    <property type="component" value="Unassembled WGS sequence"/>
</dbReference>
<dbReference type="InterPro" id="IPR036388">
    <property type="entry name" value="WH-like_DNA-bd_sf"/>
</dbReference>
<dbReference type="InterPro" id="IPR011991">
    <property type="entry name" value="ArsR-like_HTH"/>
</dbReference>
<evidence type="ECO:0000256" key="3">
    <source>
        <dbReference type="ARBA" id="ARBA00023163"/>
    </source>
</evidence>
<dbReference type="SUPFAM" id="SSF55781">
    <property type="entry name" value="GAF domain-like"/>
    <property type="match status" value="1"/>
</dbReference>
<reference evidence="6 7" key="1">
    <citation type="submission" date="2019-06" db="EMBL/GenBank/DDBJ databases">
        <title>Sequencing the genomes of 1000 actinobacteria strains.</title>
        <authorList>
            <person name="Klenk H.-P."/>
        </authorList>
    </citation>
    <scope>NUCLEOTIDE SEQUENCE [LARGE SCALE GENOMIC DNA]</scope>
    <source>
        <strain evidence="6 7">DSM 102200</strain>
    </source>
</reference>
<dbReference type="PROSITE" id="PS51078">
    <property type="entry name" value="ICLR_ED"/>
    <property type="match status" value="1"/>
</dbReference>
<dbReference type="InterPro" id="IPR050707">
    <property type="entry name" value="HTH_MetabolicPath_Reg"/>
</dbReference>
<dbReference type="AlphaFoldDB" id="A0A543CU98"/>
<evidence type="ECO:0000259" key="5">
    <source>
        <dbReference type="PROSITE" id="PS51078"/>
    </source>
</evidence>
<dbReference type="Pfam" id="PF09339">
    <property type="entry name" value="HTH_IclR"/>
    <property type="match status" value="1"/>
</dbReference>
<name>A0A543CU98_9ACTN</name>
<dbReference type="Pfam" id="PF01614">
    <property type="entry name" value="IclR_C"/>
    <property type="match status" value="1"/>
</dbReference>
<keyword evidence="7" id="KW-1185">Reference proteome</keyword>
<dbReference type="InterPro" id="IPR036390">
    <property type="entry name" value="WH_DNA-bd_sf"/>
</dbReference>
<dbReference type="GO" id="GO:0003700">
    <property type="term" value="F:DNA-binding transcription factor activity"/>
    <property type="evidence" value="ECO:0007669"/>
    <property type="project" value="TreeGrafter"/>
</dbReference>
<evidence type="ECO:0000313" key="7">
    <source>
        <dbReference type="Proteomes" id="UP000316096"/>
    </source>
</evidence>
<organism evidence="6 7">
    <name type="scientific">Actinoallomurus bryophytorum</name>
    <dbReference type="NCBI Taxonomy" id="1490222"/>
    <lineage>
        <taxon>Bacteria</taxon>
        <taxon>Bacillati</taxon>
        <taxon>Actinomycetota</taxon>
        <taxon>Actinomycetes</taxon>
        <taxon>Streptosporangiales</taxon>
        <taxon>Thermomonosporaceae</taxon>
        <taxon>Actinoallomurus</taxon>
    </lineage>
</organism>
<evidence type="ECO:0000313" key="6">
    <source>
        <dbReference type="EMBL" id="TQM00631.1"/>
    </source>
</evidence>
<dbReference type="InterPro" id="IPR029016">
    <property type="entry name" value="GAF-like_dom_sf"/>
</dbReference>
<dbReference type="EMBL" id="VFOZ01000001">
    <property type="protein sequence ID" value="TQM00631.1"/>
    <property type="molecule type" value="Genomic_DNA"/>
</dbReference>
<dbReference type="PANTHER" id="PTHR30136:SF24">
    <property type="entry name" value="HTH-TYPE TRANSCRIPTIONAL REPRESSOR ALLR"/>
    <property type="match status" value="1"/>
</dbReference>
<evidence type="ECO:0000256" key="1">
    <source>
        <dbReference type="ARBA" id="ARBA00023015"/>
    </source>
</evidence>
<dbReference type="Gene3D" id="3.30.450.40">
    <property type="match status" value="1"/>
</dbReference>
<sequence>MAEGSGTEVAGRVADVLLAFTDEPASLGVSEIARRLDLSKAVVHRILQALLTRGLINTDPETRGYRLGSAAAMLGARALRDSDLRGMAMPVIRELQRQTGETTTVSALVPDGRVYLDQVESRQEIKMTVEIGRRFPLHAGSSSQCILAFLREPHRTEIVSGVLGALTPRTIVDRGRLHDVLEAIHVSGYAYTHSERQPGAASVAAPVFGFDGAVVGALSVCGPAARVDEGASNKYAPLVREAADQVSRALGWSGGLPEPDPWQAIGAGHE</sequence>
<dbReference type="PROSITE" id="PS51077">
    <property type="entry name" value="HTH_ICLR"/>
    <property type="match status" value="1"/>
</dbReference>
<dbReference type="CDD" id="cd00090">
    <property type="entry name" value="HTH_ARSR"/>
    <property type="match status" value="1"/>
</dbReference>
<feature type="domain" description="HTH iclR-type" evidence="4">
    <location>
        <begin position="7"/>
        <end position="69"/>
    </location>
</feature>
<keyword evidence="3" id="KW-0804">Transcription</keyword>
<dbReference type="RefSeq" id="WP_141960329.1">
    <property type="nucleotide sequence ID" value="NZ_VFOZ01000001.1"/>
</dbReference>
<feature type="domain" description="IclR-ED" evidence="5">
    <location>
        <begin position="70"/>
        <end position="252"/>
    </location>
</feature>